<sequence length="218" mass="24739">MRFPKPEAMRMFSLQTIFGQGKLFYSLLEEAAVAAHDSAAALHAMLKESDRQPALDAFKLARQREREASEKISQALVDSFITPIEREDIEALGSALYKIPKQIEKFADRYALATRHLEHIDFAPRAAMLEQAAAVVVKMVRQLPKMDLGAMKALSDELRSLETEADRLMLELYRDIYSGELEPLQMFLLKEFFEILEKAIDRCRGAGVVAYEIVLKNS</sequence>
<dbReference type="Gene3D" id="1.20.58.220">
    <property type="entry name" value="Phosphate transport system protein phou homolog 2, domain 2"/>
    <property type="match status" value="1"/>
</dbReference>
<dbReference type="InterPro" id="IPR018445">
    <property type="entry name" value="Put_Phosphate_transp_reg"/>
</dbReference>
<dbReference type="InterPro" id="IPR038078">
    <property type="entry name" value="PhoU-like_sf"/>
</dbReference>
<dbReference type="PANTHER" id="PTHR37298">
    <property type="entry name" value="UPF0111 PROTEIN YKAA"/>
    <property type="match status" value="1"/>
</dbReference>
<dbReference type="Proteomes" id="UP001501323">
    <property type="component" value="Unassembled WGS sequence"/>
</dbReference>
<dbReference type="PANTHER" id="PTHR37298:SF1">
    <property type="entry name" value="UPF0111 PROTEIN YKAA"/>
    <property type="match status" value="1"/>
</dbReference>
<organism evidence="2 3">
    <name type="scientific">Luteimonas vadosa</name>
    <dbReference type="NCBI Taxonomy" id="1165507"/>
    <lineage>
        <taxon>Bacteria</taxon>
        <taxon>Pseudomonadati</taxon>
        <taxon>Pseudomonadota</taxon>
        <taxon>Gammaproteobacteria</taxon>
        <taxon>Lysobacterales</taxon>
        <taxon>Lysobacteraceae</taxon>
        <taxon>Luteimonas</taxon>
    </lineage>
</organism>
<name>A0ABP9E5V6_9GAMM</name>
<accession>A0ABP9E5V6</accession>
<protein>
    <submittedName>
        <fullName evidence="2">DUF47 family protein</fullName>
    </submittedName>
</protein>
<dbReference type="Pfam" id="PF01865">
    <property type="entry name" value="PhoU_div"/>
    <property type="match status" value="1"/>
</dbReference>
<dbReference type="InterPro" id="IPR052912">
    <property type="entry name" value="UPF0111_domain"/>
</dbReference>
<reference evidence="3" key="1">
    <citation type="journal article" date="2019" name="Int. J. Syst. Evol. Microbiol.">
        <title>The Global Catalogue of Microorganisms (GCM) 10K type strain sequencing project: providing services to taxonomists for standard genome sequencing and annotation.</title>
        <authorList>
            <consortium name="The Broad Institute Genomics Platform"/>
            <consortium name="The Broad Institute Genome Sequencing Center for Infectious Disease"/>
            <person name="Wu L."/>
            <person name="Ma J."/>
        </authorList>
    </citation>
    <scope>NUCLEOTIDE SEQUENCE [LARGE SCALE GENOMIC DNA]</scope>
    <source>
        <strain evidence="3">JCM 18392</strain>
    </source>
</reference>
<evidence type="ECO:0000313" key="2">
    <source>
        <dbReference type="EMBL" id="GAA4866922.1"/>
    </source>
</evidence>
<keyword evidence="3" id="KW-1185">Reference proteome</keyword>
<dbReference type="EMBL" id="BAABJY010000002">
    <property type="protein sequence ID" value="GAA4866922.1"/>
    <property type="molecule type" value="Genomic_DNA"/>
</dbReference>
<gene>
    <name evidence="2" type="ORF">GCM10023332_19010</name>
</gene>
<comment type="similarity">
    <text evidence="1">Belongs to the UPF0111 family.</text>
</comment>
<evidence type="ECO:0000256" key="1">
    <source>
        <dbReference type="ARBA" id="ARBA00008591"/>
    </source>
</evidence>
<comment type="caution">
    <text evidence="2">The sequence shown here is derived from an EMBL/GenBank/DDBJ whole genome shotgun (WGS) entry which is preliminary data.</text>
</comment>
<evidence type="ECO:0000313" key="3">
    <source>
        <dbReference type="Proteomes" id="UP001501323"/>
    </source>
</evidence>
<proteinExistence type="inferred from homology"/>